<dbReference type="PANTHER" id="PTHR42953:SF3">
    <property type="entry name" value="HIGH-AFFINITY ZINC UPTAKE SYSTEM PROTEIN ZNUA"/>
    <property type="match status" value="1"/>
</dbReference>
<protein>
    <submittedName>
        <fullName evidence="4">Zinc transport system substrate-binding protein</fullName>
    </submittedName>
</protein>
<keyword evidence="2" id="KW-0813">Transport</keyword>
<evidence type="ECO:0000256" key="1">
    <source>
        <dbReference type="ARBA" id="ARBA00011028"/>
    </source>
</evidence>
<organism evidence="4 5">
    <name type="scientific">Thermocrinis minervae</name>
    <dbReference type="NCBI Taxonomy" id="381751"/>
    <lineage>
        <taxon>Bacteria</taxon>
        <taxon>Pseudomonadati</taxon>
        <taxon>Aquificota</taxon>
        <taxon>Aquificia</taxon>
        <taxon>Aquificales</taxon>
        <taxon>Aquificaceae</taxon>
        <taxon>Thermocrinis</taxon>
    </lineage>
</organism>
<gene>
    <name evidence="4" type="ORF">SAMN05444391_0851</name>
</gene>
<evidence type="ECO:0000313" key="4">
    <source>
        <dbReference type="EMBL" id="SHK38854.1"/>
    </source>
</evidence>
<sequence length="264" mass="30484">MKVFLSLFLLLLGISFAKDLIVVSTYPLYYPVKNIVKDSYRVDVLIKTSGDPHHYELNPDDMRRLSQASLLITLGVEPWERKLMGYAKRTLEARNWVFLEKAYGQTDPHFWLSPKRTIAYVQGLKGDFVDENKKRQYLKKLYALDHEYRKGLSSCKFNLLVSTHLSLGYLKDYGISSVGIAGLHAEEEPRPKDLARLIDLIKEKGLRYILVEKGFSSDAVNKIAKEARVEVLYINTSMLPEGNKDYIDFMLENLQTLRRALECR</sequence>
<dbReference type="STRING" id="381751.SAMN05444391_0851"/>
<dbReference type="RefSeq" id="WP_172838428.1">
    <property type="nucleotide sequence ID" value="NZ_LT670846.1"/>
</dbReference>
<evidence type="ECO:0000256" key="3">
    <source>
        <dbReference type="ARBA" id="ARBA00022729"/>
    </source>
</evidence>
<keyword evidence="5" id="KW-1185">Reference proteome</keyword>
<dbReference type="SUPFAM" id="SSF53807">
    <property type="entry name" value="Helical backbone' metal receptor"/>
    <property type="match status" value="1"/>
</dbReference>
<keyword evidence="3" id="KW-0732">Signal</keyword>
<dbReference type="GO" id="GO:0030001">
    <property type="term" value="P:metal ion transport"/>
    <property type="evidence" value="ECO:0007669"/>
    <property type="project" value="InterPro"/>
</dbReference>
<reference evidence="4 5" key="1">
    <citation type="submission" date="2016-11" db="EMBL/GenBank/DDBJ databases">
        <authorList>
            <person name="Jaros S."/>
            <person name="Januszkiewicz K."/>
            <person name="Wedrychowicz H."/>
        </authorList>
    </citation>
    <scope>NUCLEOTIDE SEQUENCE [LARGE SCALE GENOMIC DNA]</scope>
    <source>
        <strain evidence="4 5">DSM 19557</strain>
    </source>
</reference>
<evidence type="ECO:0000313" key="5">
    <source>
        <dbReference type="Proteomes" id="UP000189810"/>
    </source>
</evidence>
<evidence type="ECO:0000256" key="2">
    <source>
        <dbReference type="ARBA" id="ARBA00022448"/>
    </source>
</evidence>
<dbReference type="EMBL" id="LT670846">
    <property type="protein sequence ID" value="SHK38854.1"/>
    <property type="molecule type" value="Genomic_DNA"/>
</dbReference>
<accession>A0A1M6S1Y8</accession>
<dbReference type="PANTHER" id="PTHR42953">
    <property type="entry name" value="HIGH-AFFINITY ZINC UPTAKE SYSTEM PROTEIN ZNUA-RELATED"/>
    <property type="match status" value="1"/>
</dbReference>
<dbReference type="InterPro" id="IPR006127">
    <property type="entry name" value="ZnuA-like"/>
</dbReference>
<dbReference type="AlphaFoldDB" id="A0A1M6S1Y8"/>
<comment type="similarity">
    <text evidence="1">Belongs to the bacterial solute-binding protein 9 family.</text>
</comment>
<dbReference type="Proteomes" id="UP000189810">
    <property type="component" value="Chromosome I"/>
</dbReference>
<dbReference type="Pfam" id="PF01297">
    <property type="entry name" value="ZnuA"/>
    <property type="match status" value="1"/>
</dbReference>
<dbReference type="InterPro" id="IPR050492">
    <property type="entry name" value="Bact_metal-bind_prot9"/>
</dbReference>
<dbReference type="GO" id="GO:0046872">
    <property type="term" value="F:metal ion binding"/>
    <property type="evidence" value="ECO:0007669"/>
    <property type="project" value="InterPro"/>
</dbReference>
<proteinExistence type="inferred from homology"/>
<dbReference type="Gene3D" id="3.40.50.1980">
    <property type="entry name" value="Nitrogenase molybdenum iron protein domain"/>
    <property type="match status" value="2"/>
</dbReference>
<name>A0A1M6S1Y8_9AQUI</name>